<keyword evidence="2" id="KW-1133">Transmembrane helix</keyword>
<sequence>MRNCCAPFAEVKLIRSFIVLSLVFEFPWCLMTLGDLAVRYLSEQYARLYHTYGVIFTLPTFCQCFFVSYLFSDRYRSAYRKEFRDILQRISTLRTGSQFFTSVQSPNPPHNEELMPSSREKMNLDQVIRDHFAHGPVEHNYSMPFLLDILQKAEASLEKLPSLIELSAPIIIVGDIHGQYADLLHIFENCGWPFYKRYLFLGDYVDRGRNSLEVLVLLLALQIRFPRQVFLLRGNHEIKSVNKGYGFYGDMRLRYPDGGGDLILEAVAKVYSQLPLAALLCNKILCLHGGLSPKLQSIDDIRNIKRGLIEPSGLVEDLLWADPSPVCTGFKANTERGCSFVFGTDVVAERCQKMGILMIVRGHQAVDEGFEISADRKVITLFSAPGYQDHYINKGAVMVVSADRTVTFKQFTRQQKMEGRPQWFLLPMSDS</sequence>
<dbReference type="PANTHER" id="PTHR11668">
    <property type="entry name" value="SERINE/THREONINE PROTEIN PHOSPHATASE"/>
    <property type="match status" value="1"/>
</dbReference>
<comment type="catalytic activity">
    <reaction evidence="1">
        <text>O-phospho-L-threonyl-[protein] + H2O = L-threonyl-[protein] + phosphate</text>
        <dbReference type="Rhea" id="RHEA:47004"/>
        <dbReference type="Rhea" id="RHEA-COMP:11060"/>
        <dbReference type="Rhea" id="RHEA-COMP:11605"/>
        <dbReference type="ChEBI" id="CHEBI:15377"/>
        <dbReference type="ChEBI" id="CHEBI:30013"/>
        <dbReference type="ChEBI" id="CHEBI:43474"/>
        <dbReference type="ChEBI" id="CHEBI:61977"/>
        <dbReference type="EC" id="3.1.3.16"/>
    </reaction>
</comment>
<dbReference type="SUPFAM" id="SSF56300">
    <property type="entry name" value="Metallo-dependent phosphatases"/>
    <property type="match status" value="1"/>
</dbReference>
<dbReference type="Pfam" id="PF00149">
    <property type="entry name" value="Metallophos"/>
    <property type="match status" value="1"/>
</dbReference>
<dbReference type="GO" id="GO:0004722">
    <property type="term" value="F:protein serine/threonine phosphatase activity"/>
    <property type="evidence" value="ECO:0007669"/>
    <property type="project" value="UniProtKB-EC"/>
</dbReference>
<dbReference type="Gene3D" id="3.60.21.10">
    <property type="match status" value="1"/>
</dbReference>
<evidence type="ECO:0000256" key="2">
    <source>
        <dbReference type="SAM" id="Phobius"/>
    </source>
</evidence>
<dbReference type="InterPro" id="IPR019424">
    <property type="entry name" value="7TM_GPCR_Srsx"/>
</dbReference>
<keyword evidence="2" id="KW-0472">Membrane</keyword>
<evidence type="ECO:0000256" key="1">
    <source>
        <dbReference type="RuleBase" id="RU004273"/>
    </source>
</evidence>
<dbReference type="InterPro" id="IPR050341">
    <property type="entry name" value="PP1_catalytic_subunit"/>
</dbReference>
<dbReference type="GO" id="GO:0005737">
    <property type="term" value="C:cytoplasm"/>
    <property type="evidence" value="ECO:0007669"/>
    <property type="project" value="TreeGrafter"/>
</dbReference>
<dbReference type="Proteomes" id="UP001176961">
    <property type="component" value="Unassembled WGS sequence"/>
</dbReference>
<proteinExistence type="inferred from homology"/>
<dbReference type="Pfam" id="PF10320">
    <property type="entry name" value="7TM_GPCR_Srsx"/>
    <property type="match status" value="1"/>
</dbReference>
<organism evidence="4 5">
    <name type="scientific">Cylicocyclus nassatus</name>
    <name type="common">Nematode worm</name>
    <dbReference type="NCBI Taxonomy" id="53992"/>
    <lineage>
        <taxon>Eukaryota</taxon>
        <taxon>Metazoa</taxon>
        <taxon>Ecdysozoa</taxon>
        <taxon>Nematoda</taxon>
        <taxon>Chromadorea</taxon>
        <taxon>Rhabditida</taxon>
        <taxon>Rhabditina</taxon>
        <taxon>Rhabditomorpha</taxon>
        <taxon>Strongyloidea</taxon>
        <taxon>Strongylidae</taxon>
        <taxon>Cylicocyclus</taxon>
    </lineage>
</organism>
<evidence type="ECO:0000313" key="5">
    <source>
        <dbReference type="Proteomes" id="UP001176961"/>
    </source>
</evidence>
<reference evidence="4" key="1">
    <citation type="submission" date="2023-07" db="EMBL/GenBank/DDBJ databases">
        <authorList>
            <consortium name="CYATHOMIX"/>
        </authorList>
    </citation>
    <scope>NUCLEOTIDE SEQUENCE</scope>
    <source>
        <strain evidence="4">N/A</strain>
    </source>
</reference>
<keyword evidence="1" id="KW-0378">Hydrolase</keyword>
<dbReference type="PANTHER" id="PTHR11668:SF199">
    <property type="entry name" value="SERINE_THREONINE-PROTEIN PHOSPHATASE"/>
    <property type="match status" value="1"/>
</dbReference>
<dbReference type="InterPro" id="IPR029052">
    <property type="entry name" value="Metallo-depent_PP-like"/>
</dbReference>
<gene>
    <name evidence="4" type="ORF">CYNAS_LOCUS1548</name>
</gene>
<dbReference type="EC" id="3.1.3.16" evidence="1"/>
<name>A0AA36DM05_CYLNA</name>
<dbReference type="PRINTS" id="PR00114">
    <property type="entry name" value="STPHPHTASE"/>
</dbReference>
<dbReference type="AlphaFoldDB" id="A0AA36DM05"/>
<dbReference type="GO" id="GO:0005634">
    <property type="term" value="C:nucleus"/>
    <property type="evidence" value="ECO:0007669"/>
    <property type="project" value="TreeGrafter"/>
</dbReference>
<evidence type="ECO:0000259" key="3">
    <source>
        <dbReference type="PROSITE" id="PS00125"/>
    </source>
</evidence>
<keyword evidence="5" id="KW-1185">Reference proteome</keyword>
<evidence type="ECO:0000313" key="4">
    <source>
        <dbReference type="EMBL" id="CAJ0589565.1"/>
    </source>
</evidence>
<dbReference type="PROSITE" id="PS00125">
    <property type="entry name" value="SER_THR_PHOSPHATASE"/>
    <property type="match status" value="1"/>
</dbReference>
<feature type="domain" description="Serine/threonine specific protein phosphatases" evidence="3">
    <location>
        <begin position="232"/>
        <end position="237"/>
    </location>
</feature>
<accession>A0AA36DM05</accession>
<feature type="transmembrane region" description="Helical" evidence="2">
    <location>
        <begin position="12"/>
        <end position="33"/>
    </location>
</feature>
<comment type="caution">
    <text evidence="4">The sequence shown here is derived from an EMBL/GenBank/DDBJ whole genome shotgun (WGS) entry which is preliminary data.</text>
</comment>
<dbReference type="InterPro" id="IPR006186">
    <property type="entry name" value="Ser/Thr-sp_prot-phosphatase"/>
</dbReference>
<keyword evidence="2" id="KW-0812">Transmembrane</keyword>
<dbReference type="SMART" id="SM00156">
    <property type="entry name" value="PP2Ac"/>
    <property type="match status" value="1"/>
</dbReference>
<comment type="similarity">
    <text evidence="1">Belongs to the PPP phosphatase family.</text>
</comment>
<feature type="transmembrane region" description="Helical" evidence="2">
    <location>
        <begin position="53"/>
        <end position="71"/>
    </location>
</feature>
<dbReference type="EMBL" id="CATQJL010000001">
    <property type="protein sequence ID" value="CAJ0589565.1"/>
    <property type="molecule type" value="Genomic_DNA"/>
</dbReference>
<dbReference type="InterPro" id="IPR004843">
    <property type="entry name" value="Calcineurin-like_PHP"/>
</dbReference>
<protein>
    <recommendedName>
        <fullName evidence="1">Serine/threonine-protein phosphatase</fullName>
        <ecNumber evidence="1">3.1.3.16</ecNumber>
    </recommendedName>
</protein>